<sequence>MTDESNSLEHYERCSVCGEYLPTFTDALLEAAGE</sequence>
<reference evidence="1" key="1">
    <citation type="journal article" date="2015" name="Nature">
        <title>Complex archaea that bridge the gap between prokaryotes and eukaryotes.</title>
        <authorList>
            <person name="Spang A."/>
            <person name="Saw J.H."/>
            <person name="Jorgensen S.L."/>
            <person name="Zaremba-Niedzwiedzka K."/>
            <person name="Martijn J."/>
            <person name="Lind A.E."/>
            <person name="van Eijk R."/>
            <person name="Schleper C."/>
            <person name="Guy L."/>
            <person name="Ettema T.J."/>
        </authorList>
    </citation>
    <scope>NUCLEOTIDE SEQUENCE</scope>
</reference>
<evidence type="ECO:0000313" key="1">
    <source>
        <dbReference type="EMBL" id="KKN04357.1"/>
    </source>
</evidence>
<protein>
    <submittedName>
        <fullName evidence="1">Uncharacterized protein</fullName>
    </submittedName>
</protein>
<proteinExistence type="predicted"/>
<dbReference type="AlphaFoldDB" id="A0A0F9MY63"/>
<name>A0A0F9MY63_9ZZZZ</name>
<gene>
    <name evidence="1" type="ORF">LCGC14_1098360</name>
</gene>
<accession>A0A0F9MY63</accession>
<dbReference type="EMBL" id="LAZR01004930">
    <property type="protein sequence ID" value="KKN04357.1"/>
    <property type="molecule type" value="Genomic_DNA"/>
</dbReference>
<organism evidence="1">
    <name type="scientific">marine sediment metagenome</name>
    <dbReference type="NCBI Taxonomy" id="412755"/>
    <lineage>
        <taxon>unclassified sequences</taxon>
        <taxon>metagenomes</taxon>
        <taxon>ecological metagenomes</taxon>
    </lineage>
</organism>
<comment type="caution">
    <text evidence="1">The sequence shown here is derived from an EMBL/GenBank/DDBJ whole genome shotgun (WGS) entry which is preliminary data.</text>
</comment>